<dbReference type="PIRSF" id="PIRSF006728">
    <property type="entry name" value="CinA"/>
    <property type="match status" value="1"/>
</dbReference>
<evidence type="ECO:0000313" key="4">
    <source>
        <dbReference type="Proteomes" id="UP001199296"/>
    </source>
</evidence>
<gene>
    <name evidence="1" type="primary">cinA</name>
    <name evidence="3" type="ORF">LJ207_00930</name>
</gene>
<dbReference type="InterPro" id="IPR008136">
    <property type="entry name" value="CinA_C"/>
</dbReference>
<dbReference type="InterPro" id="IPR050101">
    <property type="entry name" value="CinA"/>
</dbReference>
<feature type="domain" description="MoaB/Mog" evidence="2">
    <location>
        <begin position="4"/>
        <end position="171"/>
    </location>
</feature>
<comment type="similarity">
    <text evidence="1">Belongs to the CinA family.</text>
</comment>
<dbReference type="Gene3D" id="3.90.950.20">
    <property type="entry name" value="CinA-like"/>
    <property type="match status" value="1"/>
</dbReference>
<dbReference type="EMBL" id="JAJFAT010000001">
    <property type="protein sequence ID" value="MCC3143884.1"/>
    <property type="molecule type" value="Genomic_DNA"/>
</dbReference>
<dbReference type="SMART" id="SM00852">
    <property type="entry name" value="MoCF_biosynth"/>
    <property type="match status" value="1"/>
</dbReference>
<dbReference type="Pfam" id="PF18146">
    <property type="entry name" value="CinA_KH"/>
    <property type="match status" value="1"/>
</dbReference>
<dbReference type="SUPFAM" id="SSF142433">
    <property type="entry name" value="CinA-like"/>
    <property type="match status" value="1"/>
</dbReference>
<accession>A0AAW4WY32</accession>
<dbReference type="Pfam" id="PF02464">
    <property type="entry name" value="CinA"/>
    <property type="match status" value="1"/>
</dbReference>
<dbReference type="NCBIfam" id="TIGR00200">
    <property type="entry name" value="cinA_nterm"/>
    <property type="match status" value="1"/>
</dbReference>
<dbReference type="NCBIfam" id="TIGR00199">
    <property type="entry name" value="PncC_domain"/>
    <property type="match status" value="1"/>
</dbReference>
<dbReference type="InterPro" id="IPR008135">
    <property type="entry name" value="Competence-induced_CinA"/>
</dbReference>
<proteinExistence type="inferred from homology"/>
<evidence type="ECO:0000256" key="1">
    <source>
        <dbReference type="HAMAP-Rule" id="MF_00226"/>
    </source>
</evidence>
<keyword evidence="4" id="KW-1185">Reference proteome</keyword>
<dbReference type="HAMAP" id="MF_00226_B">
    <property type="entry name" value="CinA_B"/>
    <property type="match status" value="1"/>
</dbReference>
<dbReference type="RefSeq" id="WP_229343192.1">
    <property type="nucleotide sequence ID" value="NZ_JAJFAT010000001.1"/>
</dbReference>
<reference evidence="3 4" key="1">
    <citation type="submission" date="2021-10" db="EMBL/GenBank/DDBJ databases">
        <authorList>
            <person name="Grouzdev D.S."/>
            <person name="Pantiukh K.S."/>
            <person name="Krutkina M.S."/>
        </authorList>
    </citation>
    <scope>NUCLEOTIDE SEQUENCE [LARGE SCALE GENOMIC DNA]</scope>
    <source>
        <strain evidence="3 4">Z-7514</strain>
    </source>
</reference>
<dbReference type="AlphaFoldDB" id="A0AAW4WY32"/>
<comment type="caution">
    <text evidence="3">The sequence shown here is derived from an EMBL/GenBank/DDBJ whole genome shotgun (WGS) entry which is preliminary data.</text>
</comment>
<organism evidence="3 4">
    <name type="scientific">Halanaerobium polyolivorans</name>
    <dbReference type="NCBI Taxonomy" id="2886943"/>
    <lineage>
        <taxon>Bacteria</taxon>
        <taxon>Bacillati</taxon>
        <taxon>Bacillota</taxon>
        <taxon>Clostridia</taxon>
        <taxon>Halanaerobiales</taxon>
        <taxon>Halanaerobiaceae</taxon>
        <taxon>Halanaerobium</taxon>
    </lineage>
</organism>
<evidence type="ECO:0000313" key="3">
    <source>
        <dbReference type="EMBL" id="MCC3143884.1"/>
    </source>
</evidence>
<dbReference type="CDD" id="cd00885">
    <property type="entry name" value="cinA"/>
    <property type="match status" value="1"/>
</dbReference>
<dbReference type="SUPFAM" id="SSF53218">
    <property type="entry name" value="Molybdenum cofactor biosynthesis proteins"/>
    <property type="match status" value="1"/>
</dbReference>
<dbReference type="Proteomes" id="UP001199296">
    <property type="component" value="Unassembled WGS sequence"/>
</dbReference>
<dbReference type="InterPro" id="IPR041424">
    <property type="entry name" value="CinA_KH"/>
</dbReference>
<name>A0AAW4WY32_9FIRM</name>
<evidence type="ECO:0000259" key="2">
    <source>
        <dbReference type="SMART" id="SM00852"/>
    </source>
</evidence>
<dbReference type="Pfam" id="PF00994">
    <property type="entry name" value="MoCF_biosynth"/>
    <property type="match status" value="1"/>
</dbReference>
<dbReference type="InterPro" id="IPR001453">
    <property type="entry name" value="MoaB/Mog_dom"/>
</dbReference>
<dbReference type="Gene3D" id="3.40.980.10">
    <property type="entry name" value="MoaB/Mog-like domain"/>
    <property type="match status" value="1"/>
</dbReference>
<dbReference type="InterPro" id="IPR036425">
    <property type="entry name" value="MoaB/Mog-like_dom_sf"/>
</dbReference>
<dbReference type="InterPro" id="IPR036653">
    <property type="entry name" value="CinA-like_C"/>
</dbReference>
<dbReference type="PANTHER" id="PTHR13939:SF0">
    <property type="entry name" value="NMN AMIDOHYDROLASE-LIKE PROTEIN YFAY"/>
    <property type="match status" value="1"/>
</dbReference>
<dbReference type="PANTHER" id="PTHR13939">
    <property type="entry name" value="NICOTINAMIDE-NUCLEOTIDE AMIDOHYDROLASE PNCC"/>
    <property type="match status" value="1"/>
</dbReference>
<protein>
    <recommendedName>
        <fullName evidence="1">Putative competence-damage inducible protein</fullName>
    </recommendedName>
</protein>
<sequence length="413" mass="46147">MNTAIIATGSELLAGLVKDSNSKFIAENLRELGFTVTGIYLANDSKEDIIRTIKCASQKAELIFITGGLGPTEDDLSRNALAEALNKNLIYSEEIALRLKNFFAARDYEMTDNNFRQAYLPEGAEVIENNFGTAPALKLESNNKLFYLLPGVPREMTAIFKNKIIQELEALSEKKIIYREYNFIGIGESTLEDKFNQIKIDPKIEKSYQAVKGEVKLRLKVTIADTQQKKEAEKILAQAERKIESELEAYLYSKNDKDILEIFIEKITKSKLTIASAESFTGGLFAKRLSDKAGSSKFYKGSIIAYSKATKIKLLNINPDTIEKHGMISRECANEMAKNAAAIIETDIAVAFSGVAGPSNMEAKKPGTIYIAIKYKDRIKSIQINKNFGRSLNRYYATQIAFFELIKLLKGES</sequence>